<gene>
    <name evidence="15" type="ORF">CHYS00102_LOCUS27285</name>
</gene>
<organism evidence="15">
    <name type="scientific">Corethron hystrix</name>
    <dbReference type="NCBI Taxonomy" id="216773"/>
    <lineage>
        <taxon>Eukaryota</taxon>
        <taxon>Sar</taxon>
        <taxon>Stramenopiles</taxon>
        <taxon>Ochrophyta</taxon>
        <taxon>Bacillariophyta</taxon>
        <taxon>Coscinodiscophyceae</taxon>
        <taxon>Corethrophycidae</taxon>
        <taxon>Corethrales</taxon>
        <taxon>Corethraceae</taxon>
        <taxon>Corethron</taxon>
    </lineage>
</organism>
<dbReference type="InterPro" id="IPR014001">
    <property type="entry name" value="Helicase_ATP-bd"/>
</dbReference>
<dbReference type="PANTHER" id="PTHR47959">
    <property type="entry name" value="ATP-DEPENDENT RNA HELICASE RHLE-RELATED"/>
    <property type="match status" value="1"/>
</dbReference>
<evidence type="ECO:0008006" key="16">
    <source>
        <dbReference type="Google" id="ProtNLM"/>
    </source>
</evidence>
<dbReference type="InterPro" id="IPR027417">
    <property type="entry name" value="P-loop_NTPase"/>
</dbReference>
<evidence type="ECO:0000259" key="13">
    <source>
        <dbReference type="PROSITE" id="PS51194"/>
    </source>
</evidence>
<dbReference type="CDD" id="cd18787">
    <property type="entry name" value="SF2_C_DEAD"/>
    <property type="match status" value="1"/>
</dbReference>
<evidence type="ECO:0000256" key="5">
    <source>
        <dbReference type="ARBA" id="ARBA00022840"/>
    </source>
</evidence>
<name>A0A7S1BYK1_9STRA</name>
<evidence type="ECO:0000256" key="3">
    <source>
        <dbReference type="ARBA" id="ARBA00022801"/>
    </source>
</evidence>
<evidence type="ECO:0000256" key="2">
    <source>
        <dbReference type="ARBA" id="ARBA00022741"/>
    </source>
</evidence>
<dbReference type="Pfam" id="PF00271">
    <property type="entry name" value="Helicase_C"/>
    <property type="match status" value="1"/>
</dbReference>
<dbReference type="InterPro" id="IPR001650">
    <property type="entry name" value="Helicase_C-like"/>
</dbReference>
<evidence type="ECO:0000259" key="12">
    <source>
        <dbReference type="PROSITE" id="PS51192"/>
    </source>
</evidence>
<dbReference type="InterPro" id="IPR011545">
    <property type="entry name" value="DEAD/DEAH_box_helicase_dom"/>
</dbReference>
<accession>A0A7S1BYK1</accession>
<dbReference type="GO" id="GO:0005829">
    <property type="term" value="C:cytosol"/>
    <property type="evidence" value="ECO:0007669"/>
    <property type="project" value="TreeGrafter"/>
</dbReference>
<dbReference type="Pfam" id="PF00270">
    <property type="entry name" value="DEAD"/>
    <property type="match status" value="1"/>
</dbReference>
<keyword evidence="7" id="KW-0539">Nucleus</keyword>
<sequence length="578" mass="62776">MVNKQKIEDDAISSSSSSSSGDDDDASSSSSLEEKQNTTVAVASEDESSDEDEHENNGDERSRDKTKNIGERSGKYEKEISTKKLVKPSLNSNIDARADVDDEDKKSSSSGSIISTSTFTSLGVVAPLAEACEKLGWKTATEIQAESLPHSLAGRDVIGLAETGSGKTGAFAIPILQALLEKPQRLFAVILSPTRELAFQIQEVVNALGTAVGCATVCIVGGVDMVSQAVALAKRPHIIVATPGRLVDHLENTKGFNLRTVKYLILDEADRMLSMDFEEELDKILAVMQDSSSGRRTMLFSATMTSKVQKLQRATLIDPVKVEVSNKFSTPKNLIQQYMFVPAKYKDVYFTYLINEFAGKTILVFSATCNNTQRLALLLRNLGFPAICLHGQMSQPNRLGALHKFKAGSRDILICTDVASRGLDIPSVDVVINFDLPGHGKDYVHRVGRTARAGRAGQAVALVTQYDVEVYQRLEGLLGRKLPAYETDESTVLVLQERVCEAQRLAAREMKEQMSQGSRGGNFRGKKKGKGGKTPDGVEAIMKEELKRRYAGGSGGKGGGYHNQRGGGAARKKSKYRN</sequence>
<dbReference type="PROSITE" id="PS00039">
    <property type="entry name" value="DEAD_ATP_HELICASE"/>
    <property type="match status" value="1"/>
</dbReference>
<feature type="domain" description="Helicase C-terminal" evidence="13">
    <location>
        <begin position="333"/>
        <end position="493"/>
    </location>
</feature>
<dbReference type="GO" id="GO:0016787">
    <property type="term" value="F:hydrolase activity"/>
    <property type="evidence" value="ECO:0007669"/>
    <property type="project" value="UniProtKB-KW"/>
</dbReference>
<dbReference type="PROSITE" id="PS51194">
    <property type="entry name" value="HELICASE_CTER"/>
    <property type="match status" value="1"/>
</dbReference>
<dbReference type="GO" id="GO:0005634">
    <property type="term" value="C:nucleus"/>
    <property type="evidence" value="ECO:0007669"/>
    <property type="project" value="UniProtKB-SubCell"/>
</dbReference>
<keyword evidence="6" id="KW-0694">RNA-binding</keyword>
<evidence type="ECO:0000256" key="6">
    <source>
        <dbReference type="ARBA" id="ARBA00022884"/>
    </source>
</evidence>
<comment type="subcellular location">
    <subcellularLocation>
        <location evidence="1">Nucleus</location>
    </subcellularLocation>
</comment>
<comment type="similarity">
    <text evidence="8">Belongs to the DEAD box helicase family. DDX47/RRP3 subfamily.</text>
</comment>
<evidence type="ECO:0000256" key="10">
    <source>
        <dbReference type="RuleBase" id="RU000492"/>
    </source>
</evidence>
<evidence type="ECO:0000259" key="14">
    <source>
        <dbReference type="PROSITE" id="PS51195"/>
    </source>
</evidence>
<evidence type="ECO:0000256" key="7">
    <source>
        <dbReference type="ARBA" id="ARBA00023242"/>
    </source>
</evidence>
<feature type="compositionally biased region" description="Basic and acidic residues" evidence="11">
    <location>
        <begin position="55"/>
        <end position="82"/>
    </location>
</feature>
<keyword evidence="2 10" id="KW-0547">Nucleotide-binding</keyword>
<dbReference type="SMART" id="SM00490">
    <property type="entry name" value="HELICc"/>
    <property type="match status" value="1"/>
</dbReference>
<feature type="region of interest" description="Disordered" evidence="11">
    <location>
        <begin position="510"/>
        <end position="578"/>
    </location>
</feature>
<dbReference type="PROSITE" id="PS51195">
    <property type="entry name" value="Q_MOTIF"/>
    <property type="match status" value="1"/>
</dbReference>
<dbReference type="Gene3D" id="3.40.50.300">
    <property type="entry name" value="P-loop containing nucleotide triphosphate hydrolases"/>
    <property type="match status" value="2"/>
</dbReference>
<feature type="compositionally biased region" description="Acidic residues" evidence="11">
    <location>
        <begin position="44"/>
        <end position="54"/>
    </location>
</feature>
<evidence type="ECO:0000313" key="15">
    <source>
        <dbReference type="EMBL" id="CAD8900068.1"/>
    </source>
</evidence>
<dbReference type="PANTHER" id="PTHR47959:SF20">
    <property type="entry name" value="RNA HELICASE"/>
    <property type="match status" value="1"/>
</dbReference>
<keyword evidence="5 10" id="KW-0067">ATP-binding</keyword>
<feature type="compositionally biased region" description="Gly residues" evidence="11">
    <location>
        <begin position="552"/>
        <end position="569"/>
    </location>
</feature>
<dbReference type="AlphaFoldDB" id="A0A7S1BYK1"/>
<keyword evidence="3 10" id="KW-0378">Hydrolase</keyword>
<feature type="region of interest" description="Disordered" evidence="11">
    <location>
        <begin position="1"/>
        <end position="84"/>
    </location>
</feature>
<evidence type="ECO:0000256" key="4">
    <source>
        <dbReference type="ARBA" id="ARBA00022806"/>
    </source>
</evidence>
<dbReference type="InterPro" id="IPR014014">
    <property type="entry name" value="RNA_helicase_DEAD_Q_motif"/>
</dbReference>
<evidence type="ECO:0000256" key="1">
    <source>
        <dbReference type="ARBA" id="ARBA00004123"/>
    </source>
</evidence>
<dbReference type="GO" id="GO:0003723">
    <property type="term" value="F:RNA binding"/>
    <property type="evidence" value="ECO:0007669"/>
    <property type="project" value="UniProtKB-KW"/>
</dbReference>
<dbReference type="SUPFAM" id="SSF52540">
    <property type="entry name" value="P-loop containing nucleoside triphosphate hydrolases"/>
    <property type="match status" value="1"/>
</dbReference>
<dbReference type="InterPro" id="IPR050079">
    <property type="entry name" value="DEAD_box_RNA_helicase"/>
</dbReference>
<feature type="domain" description="Helicase ATP-binding" evidence="12">
    <location>
        <begin position="148"/>
        <end position="322"/>
    </location>
</feature>
<keyword evidence="4 10" id="KW-0347">Helicase</keyword>
<reference evidence="15" key="1">
    <citation type="submission" date="2021-01" db="EMBL/GenBank/DDBJ databases">
        <authorList>
            <person name="Corre E."/>
            <person name="Pelletier E."/>
            <person name="Niang G."/>
            <person name="Scheremetjew M."/>
            <person name="Finn R."/>
            <person name="Kale V."/>
            <person name="Holt S."/>
            <person name="Cochrane G."/>
            <person name="Meng A."/>
            <person name="Brown T."/>
            <person name="Cohen L."/>
        </authorList>
    </citation>
    <scope>NUCLEOTIDE SEQUENCE</scope>
    <source>
        <strain evidence="15">308</strain>
    </source>
</reference>
<proteinExistence type="inferred from homology"/>
<dbReference type="EMBL" id="HBFR01037446">
    <property type="protein sequence ID" value="CAD8900068.1"/>
    <property type="molecule type" value="Transcribed_RNA"/>
</dbReference>
<protein>
    <recommendedName>
        <fullName evidence="16">RNA helicase</fullName>
    </recommendedName>
</protein>
<evidence type="ECO:0000256" key="9">
    <source>
        <dbReference type="PROSITE-ProRule" id="PRU00552"/>
    </source>
</evidence>
<feature type="domain" description="DEAD-box RNA helicase Q" evidence="14">
    <location>
        <begin position="117"/>
        <end position="145"/>
    </location>
</feature>
<evidence type="ECO:0000256" key="8">
    <source>
        <dbReference type="ARBA" id="ARBA00024350"/>
    </source>
</evidence>
<evidence type="ECO:0000256" key="11">
    <source>
        <dbReference type="SAM" id="MobiDB-lite"/>
    </source>
</evidence>
<dbReference type="PROSITE" id="PS51192">
    <property type="entry name" value="HELICASE_ATP_BIND_1"/>
    <property type="match status" value="1"/>
</dbReference>
<dbReference type="InterPro" id="IPR044765">
    <property type="entry name" value="DDX47/Rrp3_DEADc"/>
</dbReference>
<dbReference type="GO" id="GO:0003724">
    <property type="term" value="F:RNA helicase activity"/>
    <property type="evidence" value="ECO:0007669"/>
    <property type="project" value="InterPro"/>
</dbReference>
<dbReference type="SMART" id="SM00487">
    <property type="entry name" value="DEXDc"/>
    <property type="match status" value="1"/>
</dbReference>
<dbReference type="GO" id="GO:0005524">
    <property type="term" value="F:ATP binding"/>
    <property type="evidence" value="ECO:0007669"/>
    <property type="project" value="UniProtKB-KW"/>
</dbReference>
<dbReference type="CDD" id="cd17954">
    <property type="entry name" value="DEADc_DDX47"/>
    <property type="match status" value="1"/>
</dbReference>
<dbReference type="InterPro" id="IPR000629">
    <property type="entry name" value="RNA-helicase_DEAD-box_CS"/>
</dbReference>
<feature type="short sequence motif" description="Q motif" evidence="9">
    <location>
        <begin position="117"/>
        <end position="145"/>
    </location>
</feature>